<sequence>MYMTLSAMLPITTCLLAVLAMSSALTDEQIARFMTSDRVEGNTGETGMVTIATANGMHTITSNGVPDHATPDYPNSGNPNDITVQTHEWTIPVNPTVAESTTDLPLGPIGVAINGIPFFNPYTATGEDAVLTETFDSCDGHPTNRGTYHYHKQPSSCVFSVVDGEPSPLIGVALDGFPIYGPNDENGNTLTSSDLDACHGRFVNGQYQYHTTSDFPYIMGCFKGEYTRTMPPNRPPGGGPPNGNEPPAPSDNSPSDNGQANLKSSLLLMLSLLALMVAIF</sequence>
<keyword evidence="2" id="KW-0732">Signal</keyword>
<feature type="domain" description="YHYH" evidence="3">
    <location>
        <begin position="88"/>
        <end position="183"/>
    </location>
</feature>
<feature type="compositionally biased region" description="Pro residues" evidence="1">
    <location>
        <begin position="232"/>
        <end position="249"/>
    </location>
</feature>
<evidence type="ECO:0000256" key="1">
    <source>
        <dbReference type="SAM" id="MobiDB-lite"/>
    </source>
</evidence>
<feature type="region of interest" description="Disordered" evidence="1">
    <location>
        <begin position="229"/>
        <end position="259"/>
    </location>
</feature>
<protein>
    <recommendedName>
        <fullName evidence="3">YHYH domain-containing protein</fullName>
    </recommendedName>
</protein>
<dbReference type="RefSeq" id="XP_038067377.1">
    <property type="nucleotide sequence ID" value="XM_038211449.1"/>
</dbReference>
<dbReference type="GeneID" id="119737252"/>
<dbReference type="OMA" id="YSHDCCD"/>
<dbReference type="Pfam" id="PF14240">
    <property type="entry name" value="YHYH"/>
    <property type="match status" value="2"/>
</dbReference>
<dbReference type="InterPro" id="IPR025924">
    <property type="entry name" value="YHYH_dom"/>
</dbReference>
<dbReference type="Proteomes" id="UP000887568">
    <property type="component" value="Unplaced"/>
</dbReference>
<dbReference type="AlphaFoldDB" id="A0A914AUD9"/>
<feature type="signal peptide" evidence="2">
    <location>
        <begin position="1"/>
        <end position="24"/>
    </location>
</feature>
<organism evidence="4 5">
    <name type="scientific">Patiria miniata</name>
    <name type="common">Bat star</name>
    <name type="synonym">Asterina miniata</name>
    <dbReference type="NCBI Taxonomy" id="46514"/>
    <lineage>
        <taxon>Eukaryota</taxon>
        <taxon>Metazoa</taxon>
        <taxon>Echinodermata</taxon>
        <taxon>Eleutherozoa</taxon>
        <taxon>Asterozoa</taxon>
        <taxon>Asteroidea</taxon>
        <taxon>Valvatacea</taxon>
        <taxon>Valvatida</taxon>
        <taxon>Asterinidae</taxon>
        <taxon>Patiria</taxon>
    </lineage>
</organism>
<evidence type="ECO:0000313" key="4">
    <source>
        <dbReference type="EnsemblMetazoa" id="XP_038067377.1"/>
    </source>
</evidence>
<feature type="domain" description="YHYH" evidence="3">
    <location>
        <begin position="191"/>
        <end position="224"/>
    </location>
</feature>
<feature type="chain" id="PRO_5037984945" description="YHYH domain-containing protein" evidence="2">
    <location>
        <begin position="25"/>
        <end position="280"/>
    </location>
</feature>
<accession>A0A914AUD9</accession>
<dbReference type="EnsemblMetazoa" id="XM_038211449.1">
    <property type="protein sequence ID" value="XP_038067377.1"/>
    <property type="gene ID" value="LOC119737252"/>
</dbReference>
<evidence type="ECO:0000256" key="2">
    <source>
        <dbReference type="SAM" id="SignalP"/>
    </source>
</evidence>
<feature type="compositionally biased region" description="Low complexity" evidence="1">
    <location>
        <begin position="250"/>
        <end position="259"/>
    </location>
</feature>
<dbReference type="PANTHER" id="PTHR30289:SF8">
    <property type="entry name" value="YHYH DOMAIN-CONTAINING PROTEIN"/>
    <property type="match status" value="1"/>
</dbReference>
<dbReference type="PANTHER" id="PTHR30289">
    <property type="entry name" value="UNCHARACTERIZED PROTEIN YBCL-RELATED"/>
    <property type="match status" value="1"/>
</dbReference>
<dbReference type="OrthoDB" id="197925at2759"/>
<evidence type="ECO:0000259" key="3">
    <source>
        <dbReference type="Pfam" id="PF14240"/>
    </source>
</evidence>
<reference evidence="4" key="1">
    <citation type="submission" date="2022-11" db="UniProtKB">
        <authorList>
            <consortium name="EnsemblMetazoa"/>
        </authorList>
    </citation>
    <scope>IDENTIFICATION</scope>
</reference>
<keyword evidence="5" id="KW-1185">Reference proteome</keyword>
<name>A0A914AUD9_PATMI</name>
<evidence type="ECO:0000313" key="5">
    <source>
        <dbReference type="Proteomes" id="UP000887568"/>
    </source>
</evidence>
<proteinExistence type="predicted"/>